<gene>
    <name evidence="2" type="ORF">B6F84_00055</name>
</gene>
<keyword evidence="3" id="KW-1185">Reference proteome</keyword>
<sequence length="466" mass="53005">MEVLFYIAGDVSNYNVITYKYSNQSEKTFFAAHALYKIFKPEKVVALLPDSLISSGDKLDPGQLKDAYTQLIKERASKLNYNQEEIDAFLRNLEAYVIPNTGIGSAIKANGSNLEKSKDDKYARVPYSSNFSPVFIFNVIYSIFRKYRDDGYDIILDLTHGTNVLTSISLTVASMFNAKVFAAPVMGSPGQQQEVNIVELTGVIEAMKDSIMTEESIKKVDERYFRDYSDKLKEIRPDKMPEISDILGKIKSHDPGRIKNFLAELRNGFPVNAVKELKELEDEMTNFENRVMTLKDAYEKWYSYSKLSEFTSILLSNFYSALTVKSLISRIKASNDLDSLRNIIDLYAEVKYYDKFLSLAREYPIAYCLKINGGGKFEDTEDKTKESTLYGKCEERVNETITKKISDLIKYRNFIMHSGLSIDAKTQIDGNGNIKQSSQDVSLSNIEKSIEKIRKELNSIIQSMNG</sequence>
<reference evidence="2 3" key="1">
    <citation type="submission" date="2017-03" db="EMBL/GenBank/DDBJ databases">
        <title>Sulfur activation and transportation mechanism of thermophilic Archaea Acidianus manzaensis YN-25.</title>
        <authorList>
            <person name="Ma Y."/>
            <person name="Yang Y."/>
            <person name="Xia J."/>
        </authorList>
    </citation>
    <scope>NUCLEOTIDE SEQUENCE [LARGE SCALE GENOMIC DNA]</scope>
    <source>
        <strain evidence="2 3">YN-25</strain>
    </source>
</reference>
<dbReference type="Proteomes" id="UP000193404">
    <property type="component" value="Chromosome"/>
</dbReference>
<protein>
    <recommendedName>
        <fullName evidence="1">CRISPR system endoribonuclease Csx1 CARF domain-containing protein</fullName>
    </recommendedName>
</protein>
<evidence type="ECO:0000313" key="3">
    <source>
        <dbReference type="Proteomes" id="UP000193404"/>
    </source>
</evidence>
<dbReference type="OrthoDB" id="41706at2157"/>
<dbReference type="SUPFAM" id="SSF160980">
    <property type="entry name" value="SSO1389-like"/>
    <property type="match status" value="1"/>
</dbReference>
<dbReference type="Gene3D" id="3.40.50.10640">
    <property type="entry name" value="SSO1389-like"/>
    <property type="match status" value="1"/>
</dbReference>
<dbReference type="RefSeq" id="WP_148690321.1">
    <property type="nucleotide sequence ID" value="NZ_CP020477.1"/>
</dbReference>
<evidence type="ECO:0000259" key="1">
    <source>
        <dbReference type="Pfam" id="PF22230"/>
    </source>
</evidence>
<dbReference type="Pfam" id="PF22230">
    <property type="entry name" value="Csx1_CARF"/>
    <property type="match status" value="1"/>
</dbReference>
<dbReference type="EMBL" id="CP020477">
    <property type="protein sequence ID" value="ARM74576.1"/>
    <property type="molecule type" value="Genomic_DNA"/>
</dbReference>
<proteinExistence type="predicted"/>
<feature type="domain" description="CRISPR system endoribonuclease Csx1 CARF" evidence="1">
    <location>
        <begin position="8"/>
        <end position="176"/>
    </location>
</feature>
<accession>A0A1W6JWB0</accession>
<dbReference type="GeneID" id="41589264"/>
<dbReference type="KEGG" id="aman:B6F84_00055"/>
<organism evidence="2 3">
    <name type="scientific">Acidianus manzaensis</name>
    <dbReference type="NCBI Taxonomy" id="282676"/>
    <lineage>
        <taxon>Archaea</taxon>
        <taxon>Thermoproteota</taxon>
        <taxon>Thermoprotei</taxon>
        <taxon>Sulfolobales</taxon>
        <taxon>Sulfolobaceae</taxon>
        <taxon>Acidianus</taxon>
    </lineage>
</organism>
<dbReference type="InterPro" id="IPR053857">
    <property type="entry name" value="Csx1_CARF"/>
</dbReference>
<name>A0A1W6JWB0_9CREN</name>
<dbReference type="AlphaFoldDB" id="A0A1W6JWB0"/>
<evidence type="ECO:0000313" key="2">
    <source>
        <dbReference type="EMBL" id="ARM74576.1"/>
    </source>
</evidence>